<dbReference type="CDD" id="cd00096">
    <property type="entry name" value="Ig"/>
    <property type="match status" value="1"/>
</dbReference>
<feature type="compositionally biased region" description="Basic and acidic residues" evidence="1">
    <location>
        <begin position="310"/>
        <end position="321"/>
    </location>
</feature>
<feature type="domain" description="Ig-like" evidence="3">
    <location>
        <begin position="81"/>
        <end position="167"/>
    </location>
</feature>
<proteinExistence type="predicted"/>
<dbReference type="Proteomes" id="UP001652624">
    <property type="component" value="Chromosome 5"/>
</dbReference>
<accession>A0ABM3XDU6</accession>
<dbReference type="PANTHER" id="PTHR46013:SF4">
    <property type="entry name" value="B-CELL RECEPTOR CD22-RELATED"/>
    <property type="match status" value="1"/>
</dbReference>
<keyword evidence="4" id="KW-1185">Reference proteome</keyword>
<organism evidence="4 5">
    <name type="scientific">Erinaceus europaeus</name>
    <name type="common">Western European hedgehog</name>
    <dbReference type="NCBI Taxonomy" id="9365"/>
    <lineage>
        <taxon>Eukaryota</taxon>
        <taxon>Metazoa</taxon>
        <taxon>Chordata</taxon>
        <taxon>Craniata</taxon>
        <taxon>Vertebrata</taxon>
        <taxon>Euteleostomi</taxon>
        <taxon>Mammalia</taxon>
        <taxon>Eutheria</taxon>
        <taxon>Laurasiatheria</taxon>
        <taxon>Eulipotyphla</taxon>
        <taxon>Erinaceidae</taxon>
        <taxon>Erinaceinae</taxon>
        <taxon>Erinaceus</taxon>
    </lineage>
</organism>
<name>A0ABM3XDU6_ERIEU</name>
<dbReference type="Pfam" id="PF07679">
    <property type="entry name" value="I-set"/>
    <property type="match status" value="1"/>
</dbReference>
<keyword evidence="2" id="KW-0732">Signal</keyword>
<sequence length="340" mass="38033">MSALPGLRLRLRLRLRGAPARPPPALLLLCVLISVPATEADELTPVSPFTSLPDREGTTAKYSNFSLESHNISLIEHSSLPVEKNITLEKPSNIILTCQFTSSGNLNSLEVMWKKDDELIKENNYLVNITGYILYTQYTFTTINSTQLGSYSCSLQEKGKEQRGTFNFKVPQLPVKEKALITYVGDSTVLKCVCHGCSPLNWTWYRSNGSVEVPIDVQRIDKYMISGAHANETKLRLMQLAEEDQGTYWCHANFQLGESQAPVQVVVLTYLTPLKPFLAIAAEVLLLVTVILSCEAYTQKKQKCSDHGKEFEQSEQLKTDDSNGIESNAPRLRKNVICDQ</sequence>
<dbReference type="SMART" id="SM00409">
    <property type="entry name" value="IG"/>
    <property type="match status" value="2"/>
</dbReference>
<reference evidence="5" key="1">
    <citation type="submission" date="2025-08" db="UniProtKB">
        <authorList>
            <consortium name="RefSeq"/>
        </authorList>
    </citation>
    <scope>IDENTIFICATION</scope>
</reference>
<dbReference type="RefSeq" id="XP_060047003.1">
    <property type="nucleotide sequence ID" value="XM_060191020.1"/>
</dbReference>
<dbReference type="InterPro" id="IPR007110">
    <property type="entry name" value="Ig-like_dom"/>
</dbReference>
<gene>
    <name evidence="5" type="primary">EMB</name>
</gene>
<evidence type="ECO:0000313" key="5">
    <source>
        <dbReference type="RefSeq" id="XP_060047003.1"/>
    </source>
</evidence>
<dbReference type="InterPro" id="IPR003599">
    <property type="entry name" value="Ig_sub"/>
</dbReference>
<evidence type="ECO:0000256" key="1">
    <source>
        <dbReference type="SAM" id="MobiDB-lite"/>
    </source>
</evidence>
<dbReference type="GeneID" id="103108690"/>
<evidence type="ECO:0000313" key="4">
    <source>
        <dbReference type="Proteomes" id="UP001652624"/>
    </source>
</evidence>
<dbReference type="InterPro" id="IPR013783">
    <property type="entry name" value="Ig-like_fold"/>
</dbReference>
<dbReference type="PROSITE" id="PS50835">
    <property type="entry name" value="IG_LIKE"/>
    <property type="match status" value="2"/>
</dbReference>
<dbReference type="InterPro" id="IPR036179">
    <property type="entry name" value="Ig-like_dom_sf"/>
</dbReference>
<feature type="signal peptide" evidence="2">
    <location>
        <begin position="1"/>
        <end position="40"/>
    </location>
</feature>
<protein>
    <submittedName>
        <fullName evidence="5">Embigin isoform X1</fullName>
    </submittedName>
</protein>
<feature type="domain" description="Ig-like" evidence="3">
    <location>
        <begin position="171"/>
        <end position="269"/>
    </location>
</feature>
<evidence type="ECO:0000259" key="3">
    <source>
        <dbReference type="PROSITE" id="PS50835"/>
    </source>
</evidence>
<dbReference type="Gene3D" id="2.60.40.10">
    <property type="entry name" value="Immunoglobulins"/>
    <property type="match status" value="2"/>
</dbReference>
<feature type="chain" id="PRO_5046413639" evidence="2">
    <location>
        <begin position="41"/>
        <end position="340"/>
    </location>
</feature>
<dbReference type="InterPro" id="IPR013098">
    <property type="entry name" value="Ig_I-set"/>
</dbReference>
<feature type="region of interest" description="Disordered" evidence="1">
    <location>
        <begin position="310"/>
        <end position="332"/>
    </location>
</feature>
<dbReference type="SUPFAM" id="SSF48726">
    <property type="entry name" value="Immunoglobulin"/>
    <property type="match status" value="2"/>
</dbReference>
<evidence type="ECO:0000256" key="2">
    <source>
        <dbReference type="SAM" id="SignalP"/>
    </source>
</evidence>
<dbReference type="PANTHER" id="PTHR46013">
    <property type="entry name" value="VASCULAR CELL ADHESION MOLECULE 1"/>
    <property type="match status" value="1"/>
</dbReference>